<name>A0A927M3S9_9ACTN</name>
<protein>
    <submittedName>
        <fullName evidence="2">Prolyl-tRNA editing enzyme YbaK/EbsC (Cys-tRNA(Pro) deacylase)</fullName>
    </submittedName>
</protein>
<dbReference type="AlphaFoldDB" id="A0A927M3S9"/>
<keyword evidence="3" id="KW-1185">Reference proteome</keyword>
<dbReference type="Gene3D" id="3.90.960.10">
    <property type="entry name" value="YbaK/aminoacyl-tRNA synthetase-associated domain"/>
    <property type="match status" value="1"/>
</dbReference>
<evidence type="ECO:0000259" key="1">
    <source>
        <dbReference type="Pfam" id="PF04073"/>
    </source>
</evidence>
<dbReference type="CDD" id="cd04939">
    <property type="entry name" value="PA2301"/>
    <property type="match status" value="1"/>
</dbReference>
<dbReference type="PANTHER" id="PTHR30411:SF1">
    <property type="entry name" value="CYTOPLASMIC PROTEIN"/>
    <property type="match status" value="1"/>
</dbReference>
<dbReference type="SUPFAM" id="SSF55826">
    <property type="entry name" value="YbaK/ProRS associated domain"/>
    <property type="match status" value="1"/>
</dbReference>
<reference evidence="2" key="1">
    <citation type="submission" date="2020-10" db="EMBL/GenBank/DDBJ databases">
        <title>Sequencing the genomes of 1000 actinobacteria strains.</title>
        <authorList>
            <person name="Klenk H.-P."/>
        </authorList>
    </citation>
    <scope>NUCLEOTIDE SEQUENCE</scope>
    <source>
        <strain evidence="2">DSM 46832</strain>
    </source>
</reference>
<feature type="domain" description="YbaK/aminoacyl-tRNA synthetase-associated" evidence="1">
    <location>
        <begin position="49"/>
        <end position="162"/>
    </location>
</feature>
<dbReference type="PANTHER" id="PTHR30411">
    <property type="entry name" value="CYTOPLASMIC PROTEIN"/>
    <property type="match status" value="1"/>
</dbReference>
<gene>
    <name evidence="2" type="ORF">H4W31_001779</name>
</gene>
<dbReference type="Proteomes" id="UP000649753">
    <property type="component" value="Unassembled WGS sequence"/>
</dbReference>
<evidence type="ECO:0000313" key="3">
    <source>
        <dbReference type="Proteomes" id="UP000649753"/>
    </source>
</evidence>
<dbReference type="Pfam" id="PF04073">
    <property type="entry name" value="tRNA_edit"/>
    <property type="match status" value="1"/>
</dbReference>
<organism evidence="2 3">
    <name type="scientific">Plantactinospora soyae</name>
    <dbReference type="NCBI Taxonomy" id="1544732"/>
    <lineage>
        <taxon>Bacteria</taxon>
        <taxon>Bacillati</taxon>
        <taxon>Actinomycetota</taxon>
        <taxon>Actinomycetes</taxon>
        <taxon>Micromonosporales</taxon>
        <taxon>Micromonosporaceae</taxon>
        <taxon>Plantactinospora</taxon>
    </lineage>
</organism>
<proteinExistence type="predicted"/>
<dbReference type="InterPro" id="IPR036754">
    <property type="entry name" value="YbaK/aa-tRNA-synt-asso_dom_sf"/>
</dbReference>
<sequence length="185" mass="19143">MIGTLKTEPARTRADLLAPPVTAALAQWPADAPVDVDDVLVAPIDATLADTAAFCEAYEVGLDVSANCVVVAGKREGTVRYAACVVLATTRADVNGVVRRHLNVRKASFAPMDDAVELSGMEYGGITPIGLPGSWPILVDSRVVEMPYVIVGSGVRRSKIALPGSALGLLPGAEVVDGLARPVVG</sequence>
<dbReference type="EMBL" id="JADBEB010000001">
    <property type="protein sequence ID" value="MBE1486141.1"/>
    <property type="molecule type" value="Genomic_DNA"/>
</dbReference>
<accession>A0A927M3S9</accession>
<comment type="caution">
    <text evidence="2">The sequence shown here is derived from an EMBL/GenBank/DDBJ whole genome shotgun (WGS) entry which is preliminary data.</text>
</comment>
<evidence type="ECO:0000313" key="2">
    <source>
        <dbReference type="EMBL" id="MBE1486141.1"/>
    </source>
</evidence>
<dbReference type="GO" id="GO:0002161">
    <property type="term" value="F:aminoacyl-tRNA deacylase activity"/>
    <property type="evidence" value="ECO:0007669"/>
    <property type="project" value="InterPro"/>
</dbReference>
<dbReference type="InterPro" id="IPR007214">
    <property type="entry name" value="YbaK/aa-tRNA-synth-assoc-dom"/>
</dbReference>